<proteinExistence type="predicted"/>
<keyword evidence="6 9" id="KW-0067">ATP-binding</keyword>
<dbReference type="SMART" id="SM00220">
    <property type="entry name" value="S_TKc"/>
    <property type="match status" value="1"/>
</dbReference>
<feature type="compositionally biased region" description="Basic and acidic residues" evidence="10">
    <location>
        <begin position="246"/>
        <end position="255"/>
    </location>
</feature>
<dbReference type="EMBL" id="LT795055">
    <property type="protein sequence ID" value="SJX61203.1"/>
    <property type="molecule type" value="Genomic_DNA"/>
</dbReference>
<feature type="region of interest" description="Disordered" evidence="10">
    <location>
        <begin position="1"/>
        <end position="76"/>
    </location>
</feature>
<evidence type="ECO:0000313" key="13">
    <source>
        <dbReference type="EMBL" id="SJX61203.1"/>
    </source>
</evidence>
<keyword evidence="3" id="KW-0808">Transferase</keyword>
<dbReference type="GO" id="GO:0005952">
    <property type="term" value="C:cAMP-dependent protein kinase complex"/>
    <property type="evidence" value="ECO:0007669"/>
    <property type="project" value="TreeGrafter"/>
</dbReference>
<feature type="region of interest" description="Disordered" evidence="10">
    <location>
        <begin position="336"/>
        <end position="359"/>
    </location>
</feature>
<dbReference type="InterPro" id="IPR017441">
    <property type="entry name" value="Protein_kinase_ATP_BS"/>
</dbReference>
<evidence type="ECO:0000256" key="7">
    <source>
        <dbReference type="ARBA" id="ARBA00047292"/>
    </source>
</evidence>
<dbReference type="InterPro" id="IPR011009">
    <property type="entry name" value="Kinase-like_dom_sf"/>
</dbReference>
<evidence type="ECO:0000256" key="9">
    <source>
        <dbReference type="PROSITE-ProRule" id="PRU10141"/>
    </source>
</evidence>
<dbReference type="PROSITE" id="PS00108">
    <property type="entry name" value="PROTEIN_KINASE_ST"/>
    <property type="match status" value="1"/>
</dbReference>
<evidence type="ECO:0000256" key="5">
    <source>
        <dbReference type="ARBA" id="ARBA00022777"/>
    </source>
</evidence>
<dbReference type="AlphaFoldDB" id="A0A2N8UA80"/>
<dbReference type="PROSITE" id="PS00107">
    <property type="entry name" value="PROTEIN_KINASE_ATP"/>
    <property type="match status" value="1"/>
</dbReference>
<dbReference type="GO" id="GO:0009653">
    <property type="term" value="P:anatomical structure morphogenesis"/>
    <property type="evidence" value="ECO:0007669"/>
    <property type="project" value="UniProtKB-ARBA"/>
</dbReference>
<accession>A0A2N8UA80</accession>
<dbReference type="Gene3D" id="3.30.200.20">
    <property type="entry name" value="Phosphorylase Kinase, domain 1"/>
    <property type="match status" value="1"/>
</dbReference>
<name>A0A2N8UA80_9BASI</name>
<protein>
    <recommendedName>
        <fullName evidence="1">cAMP-dependent protein kinase</fullName>
        <ecNumber evidence="1">2.7.11.11</ecNumber>
    </recommendedName>
</protein>
<dbReference type="InterPro" id="IPR008271">
    <property type="entry name" value="Ser/Thr_kinase_AS"/>
</dbReference>
<dbReference type="GO" id="GO:0004691">
    <property type="term" value="F:cAMP-dependent protein kinase activity"/>
    <property type="evidence" value="ECO:0007669"/>
    <property type="project" value="UniProtKB-EC"/>
</dbReference>
<evidence type="ECO:0000256" key="8">
    <source>
        <dbReference type="ARBA" id="ARBA00047454"/>
    </source>
</evidence>
<dbReference type="PANTHER" id="PTHR24353:SF37">
    <property type="entry name" value="CAMP-DEPENDENT PROTEIN KINASE CATALYTIC SUBUNIT PRKX"/>
    <property type="match status" value="1"/>
</dbReference>
<keyword evidence="4 9" id="KW-0547">Nucleotide-binding</keyword>
<evidence type="ECO:0000256" key="3">
    <source>
        <dbReference type="ARBA" id="ARBA00022679"/>
    </source>
</evidence>
<keyword evidence="2" id="KW-0723">Serine/threonine-protein kinase</keyword>
<evidence type="ECO:0000313" key="14">
    <source>
        <dbReference type="Proteomes" id="UP000239563"/>
    </source>
</evidence>
<dbReference type="PROSITE" id="PS50011">
    <property type="entry name" value="PROTEIN_KINASE_DOM"/>
    <property type="match status" value="1"/>
</dbReference>
<dbReference type="Gene3D" id="1.10.510.10">
    <property type="entry name" value="Transferase(Phosphotransferase) domain 1"/>
    <property type="match status" value="1"/>
</dbReference>
<sequence>MSLKRSYDAAVQDGVSSSSSRAVDTTHQDARFSSTQHPNTSESAPGKQRRLSFVDENGECASAPTSSRPHALPSSSRARFVPGLQTFVGGLHMSQDSSLPRPNDAPVQPSTATATTTATVAATRRSLDTSDAMQPLMMSRNADEQRRTSQSTARRRSEEALEAIACRTSLVAPEAQLVPGVSPGWHVEAHGLQAMELQDGIRFQDEDGWTPLEAFPASTRQGKLAVRRVKKRRQQQQVHHHHQHQRRESSHDRQQSAKPLGYPNALSQSPQSSSSIPTISVESAPAQQIVPAETSASTSSGPALVDVVMTEVDLAPRSGPSLESCVPDAEQVCSSPFTSPQHSSLPSSTSSSPLSTPSLTDAVAAPEACPKACELSECLKRSSFDASYSLSDFEVVETLGTGTFGRVLLVRLKHGDAADRSAYFALKVLAKSDIVKLKQVSHVQSEHSILAKVDHPFLVNMIASFQDSKNCYMLMEYVVGGEIFSYLRRAGRFSADVARFYISTIVLAIEYLHTKQVVYRDLKPENLLIDSNGYTKITDFGFAKEVQDRTWTLCGTPEYLAPEIIQCSGHGSAVDWWSLGILLFEMLAGYPPFYDPNPILIYEKILAGKLVFPKEIDPVSRDLISGLLNADRSRRLGNLRGGASDVKSHPWFHGVDWTALQEGRIAPPIVPFLGRPGDTSNFSKYEPARPSATPGLSGIDCGRHDPYADLFPDF</sequence>
<reference evidence="13 14" key="1">
    <citation type="submission" date="2017-02" db="EMBL/GenBank/DDBJ databases">
        <authorList>
            <person name="Peterson S.W."/>
        </authorList>
    </citation>
    <scope>NUCLEOTIDE SEQUENCE [LARGE SCALE GENOMIC DNA]</scope>
    <source>
        <strain evidence="13 14">SRS1_H2-8</strain>
    </source>
</reference>
<evidence type="ECO:0000256" key="1">
    <source>
        <dbReference type="ARBA" id="ARBA00012444"/>
    </source>
</evidence>
<evidence type="ECO:0000256" key="6">
    <source>
        <dbReference type="ARBA" id="ARBA00022840"/>
    </source>
</evidence>
<comment type="catalytic activity">
    <reaction evidence="8">
        <text>L-seryl-[protein] + ATP = O-phospho-L-seryl-[protein] + ADP + H(+)</text>
        <dbReference type="Rhea" id="RHEA:17989"/>
        <dbReference type="Rhea" id="RHEA-COMP:9863"/>
        <dbReference type="Rhea" id="RHEA-COMP:11604"/>
        <dbReference type="ChEBI" id="CHEBI:15378"/>
        <dbReference type="ChEBI" id="CHEBI:29999"/>
        <dbReference type="ChEBI" id="CHEBI:30616"/>
        <dbReference type="ChEBI" id="CHEBI:83421"/>
        <dbReference type="ChEBI" id="CHEBI:456216"/>
        <dbReference type="EC" id="2.7.11.11"/>
    </reaction>
</comment>
<dbReference type="CDD" id="cd05580">
    <property type="entry name" value="STKc_PKA_like"/>
    <property type="match status" value="1"/>
</dbReference>
<feature type="domain" description="AGC-kinase C-terminal" evidence="12">
    <location>
        <begin position="653"/>
        <end position="714"/>
    </location>
</feature>
<evidence type="ECO:0000256" key="10">
    <source>
        <dbReference type="SAM" id="MobiDB-lite"/>
    </source>
</evidence>
<feature type="compositionally biased region" description="Polar residues" evidence="10">
    <location>
        <begin position="31"/>
        <end position="43"/>
    </location>
</feature>
<organism evidence="13 14">
    <name type="scientific">Sporisorium reilianum f. sp. reilianum</name>
    <dbReference type="NCBI Taxonomy" id="72559"/>
    <lineage>
        <taxon>Eukaryota</taxon>
        <taxon>Fungi</taxon>
        <taxon>Dikarya</taxon>
        <taxon>Basidiomycota</taxon>
        <taxon>Ustilaginomycotina</taxon>
        <taxon>Ustilaginomycetes</taxon>
        <taxon>Ustilaginales</taxon>
        <taxon>Ustilaginaceae</taxon>
        <taxon>Sporisorium</taxon>
    </lineage>
</organism>
<dbReference type="FunFam" id="3.30.200.20:FF:000042">
    <property type="entry name" value="Aurora kinase A"/>
    <property type="match status" value="1"/>
</dbReference>
<feature type="compositionally biased region" description="Low complexity" evidence="10">
    <location>
        <begin position="111"/>
        <end position="120"/>
    </location>
</feature>
<dbReference type="InterPro" id="IPR000961">
    <property type="entry name" value="AGC-kinase_C"/>
</dbReference>
<dbReference type="GO" id="GO:0005524">
    <property type="term" value="F:ATP binding"/>
    <property type="evidence" value="ECO:0007669"/>
    <property type="project" value="UniProtKB-UniRule"/>
</dbReference>
<dbReference type="Proteomes" id="UP000239563">
    <property type="component" value="Chromosome II"/>
</dbReference>
<feature type="compositionally biased region" description="Low complexity" evidence="10">
    <location>
        <begin position="267"/>
        <end position="280"/>
    </location>
</feature>
<feature type="region of interest" description="Disordered" evidence="10">
    <location>
        <begin position="139"/>
        <end position="159"/>
    </location>
</feature>
<dbReference type="GO" id="GO:0005829">
    <property type="term" value="C:cytosol"/>
    <property type="evidence" value="ECO:0007669"/>
    <property type="project" value="TreeGrafter"/>
</dbReference>
<dbReference type="SUPFAM" id="SSF56112">
    <property type="entry name" value="Protein kinase-like (PK-like)"/>
    <property type="match status" value="1"/>
</dbReference>
<feature type="region of interest" description="Disordered" evidence="10">
    <location>
        <begin position="91"/>
        <end position="120"/>
    </location>
</feature>
<comment type="catalytic activity">
    <reaction evidence="7">
        <text>L-threonyl-[protein] + ATP = O-phospho-L-threonyl-[protein] + ADP + H(+)</text>
        <dbReference type="Rhea" id="RHEA:46608"/>
        <dbReference type="Rhea" id="RHEA-COMP:11060"/>
        <dbReference type="Rhea" id="RHEA-COMP:11605"/>
        <dbReference type="ChEBI" id="CHEBI:15378"/>
        <dbReference type="ChEBI" id="CHEBI:30013"/>
        <dbReference type="ChEBI" id="CHEBI:30616"/>
        <dbReference type="ChEBI" id="CHEBI:61977"/>
        <dbReference type="ChEBI" id="CHEBI:456216"/>
        <dbReference type="EC" id="2.7.11.11"/>
    </reaction>
</comment>
<dbReference type="PROSITE" id="PS51285">
    <property type="entry name" value="AGC_KINASE_CTER"/>
    <property type="match status" value="1"/>
</dbReference>
<dbReference type="FunFam" id="1.10.510.10:FF:000005">
    <property type="entry name" value="cAMP-dependent protein kinase catalytic subunit alpha"/>
    <property type="match status" value="1"/>
</dbReference>
<feature type="compositionally biased region" description="Polar residues" evidence="10">
    <location>
        <begin position="14"/>
        <end position="23"/>
    </location>
</feature>
<feature type="binding site" evidence="9">
    <location>
        <position position="427"/>
    </location>
    <ligand>
        <name>ATP</name>
        <dbReference type="ChEBI" id="CHEBI:30616"/>
    </ligand>
</feature>
<keyword evidence="5 13" id="KW-0418">Kinase</keyword>
<feature type="region of interest" description="Disordered" evidence="10">
    <location>
        <begin position="212"/>
        <end position="280"/>
    </location>
</feature>
<feature type="compositionally biased region" description="Basic residues" evidence="10">
    <location>
        <begin position="225"/>
        <end position="245"/>
    </location>
</feature>
<feature type="domain" description="Protein kinase" evidence="11">
    <location>
        <begin position="393"/>
        <end position="652"/>
    </location>
</feature>
<dbReference type="EC" id="2.7.11.11" evidence="1"/>
<feature type="compositionally biased region" description="Low complexity" evidence="10">
    <location>
        <begin position="343"/>
        <end position="359"/>
    </location>
</feature>
<evidence type="ECO:0000259" key="11">
    <source>
        <dbReference type="PROSITE" id="PS50011"/>
    </source>
</evidence>
<evidence type="ECO:0000259" key="12">
    <source>
        <dbReference type="PROSITE" id="PS51285"/>
    </source>
</evidence>
<dbReference type="PANTHER" id="PTHR24353">
    <property type="entry name" value="CYCLIC NUCLEOTIDE-DEPENDENT PROTEIN KINASE"/>
    <property type="match status" value="1"/>
</dbReference>
<feature type="compositionally biased region" description="Polar residues" evidence="10">
    <location>
        <begin position="63"/>
        <end position="76"/>
    </location>
</feature>
<dbReference type="Pfam" id="PF00069">
    <property type="entry name" value="Pkinase"/>
    <property type="match status" value="1"/>
</dbReference>
<dbReference type="InterPro" id="IPR000719">
    <property type="entry name" value="Prot_kinase_dom"/>
</dbReference>
<evidence type="ECO:0000256" key="2">
    <source>
        <dbReference type="ARBA" id="ARBA00022527"/>
    </source>
</evidence>
<evidence type="ECO:0000256" key="4">
    <source>
        <dbReference type="ARBA" id="ARBA00022741"/>
    </source>
</evidence>
<dbReference type="SMART" id="SM00133">
    <property type="entry name" value="S_TK_X"/>
    <property type="match status" value="1"/>
</dbReference>
<gene>
    <name evidence="13" type="ORF">SRS1_12425</name>
</gene>